<feature type="region of interest" description="Disordered" evidence="2">
    <location>
        <begin position="1"/>
        <end position="36"/>
    </location>
</feature>
<protein>
    <recommendedName>
        <fullName evidence="7">Beta-lactamase/transpeptidase-like protein</fullName>
    </recommendedName>
</protein>
<dbReference type="InterPro" id="IPR001466">
    <property type="entry name" value="Beta-lactam-related"/>
</dbReference>
<dbReference type="InterPro" id="IPR012338">
    <property type="entry name" value="Beta-lactam/transpept-like"/>
</dbReference>
<accession>A0AAD4H208</accession>
<evidence type="ECO:0000256" key="1">
    <source>
        <dbReference type="ARBA" id="ARBA00038215"/>
    </source>
</evidence>
<evidence type="ECO:0000313" key="5">
    <source>
        <dbReference type="EMBL" id="KAG0268399.1"/>
    </source>
</evidence>
<sequence length="575" mass="63914">MSNPATPAPSPNRWHTPREGATNITPVSTPGSATRGSVTPEILASVEGLPVEGRLPLLKWREAMELARNKTGLPGMSVAVLHKGKLIFAEGFGKRNRNDPVTAETLMPIASMTKAMTAATIGELVAEGKLDWDTTPVSKYVPEAQFGDPILTSELTLVDYLSHRSGLPHDDDPWDYSTATRSDIFKRLKHMKLTSKLGTKLQYSNIGYAIAGEAAANVAGIPYEKLVEAKVLRPLGLSNTGFSQIEMGKRPNHGMPHYADSFQDAQQGRFHEGYPDEDIRLLAPSGGIYSNVLDLVTWGRTIMHHGELDGEQILNKESVIEQLRARTISRSKRSSPEFAPSSTYGMGWFMDSYKGQAMYYHGGNLAGYSSNIVLFPDSDLVVAVLSNLFIAMLPNNVPYYLADEILDLPRTQDWMGDVAVNETIEVYSFIAEGNQGTLPPRIKNKPATHQLHQYAGAYFNPLFGNVSVTLATSEANGVFNKRLHIRFENMLSSMEHYHFDSFVYIQDMWSMKVRKMLSFTTGKDGKVEGFQIEYLDEVQVFSKEKEEKGSGGCRGHEEAEEEMLIWKQDSGQYRI</sequence>
<proteinExistence type="inferred from homology"/>
<feature type="domain" description="Beta-lactamase-related" evidence="3">
    <location>
        <begin position="69"/>
        <end position="389"/>
    </location>
</feature>
<dbReference type="Pfam" id="PF00144">
    <property type="entry name" value="Beta-lactamase"/>
    <property type="match status" value="1"/>
</dbReference>
<dbReference type="Proteomes" id="UP001194580">
    <property type="component" value="Unassembled WGS sequence"/>
</dbReference>
<keyword evidence="6" id="KW-1185">Reference proteome</keyword>
<dbReference type="EMBL" id="JAAAIL010001528">
    <property type="protein sequence ID" value="KAG0268399.1"/>
    <property type="molecule type" value="Genomic_DNA"/>
</dbReference>
<dbReference type="PANTHER" id="PTHR46825">
    <property type="entry name" value="D-ALANYL-D-ALANINE-CARBOXYPEPTIDASE/ENDOPEPTIDASE AMPH"/>
    <property type="match status" value="1"/>
</dbReference>
<comment type="similarity">
    <text evidence="1">Belongs to the peptidase S12 family.</text>
</comment>
<dbReference type="InterPro" id="IPR050491">
    <property type="entry name" value="AmpC-like"/>
</dbReference>
<gene>
    <name evidence="5" type="ORF">BGZ95_002479</name>
</gene>
<name>A0AAD4H208_9FUNG</name>
<evidence type="ECO:0000256" key="2">
    <source>
        <dbReference type="SAM" id="MobiDB-lite"/>
    </source>
</evidence>
<dbReference type="PANTHER" id="PTHR46825:SF15">
    <property type="entry name" value="BETA-LACTAMASE-RELATED DOMAIN-CONTAINING PROTEIN"/>
    <property type="match status" value="1"/>
</dbReference>
<evidence type="ECO:0008006" key="7">
    <source>
        <dbReference type="Google" id="ProtNLM"/>
    </source>
</evidence>
<dbReference type="Gene3D" id="3.40.710.10">
    <property type="entry name" value="DD-peptidase/beta-lactamase superfamily"/>
    <property type="match status" value="1"/>
</dbReference>
<feature type="domain" description="Peptidase S12 Pab87-related C-terminal" evidence="4">
    <location>
        <begin position="441"/>
        <end position="535"/>
    </location>
</feature>
<evidence type="ECO:0000313" key="6">
    <source>
        <dbReference type="Proteomes" id="UP001194580"/>
    </source>
</evidence>
<reference evidence="5" key="1">
    <citation type="journal article" date="2020" name="Fungal Divers.">
        <title>Resolving the Mortierellaceae phylogeny through synthesis of multi-gene phylogenetics and phylogenomics.</title>
        <authorList>
            <person name="Vandepol N."/>
            <person name="Liber J."/>
            <person name="Desiro A."/>
            <person name="Na H."/>
            <person name="Kennedy M."/>
            <person name="Barry K."/>
            <person name="Grigoriev I.V."/>
            <person name="Miller A.N."/>
            <person name="O'Donnell K."/>
            <person name="Stajich J.E."/>
            <person name="Bonito G."/>
        </authorList>
    </citation>
    <scope>NUCLEOTIDE SEQUENCE</scope>
    <source>
        <strain evidence="5">NRRL 28262</strain>
    </source>
</reference>
<dbReference type="InterPro" id="IPR021860">
    <property type="entry name" value="Peptidase_S12_Pab87-rel_C"/>
</dbReference>
<dbReference type="Gene3D" id="2.40.128.600">
    <property type="match status" value="1"/>
</dbReference>
<feature type="compositionally biased region" description="Polar residues" evidence="2">
    <location>
        <begin position="22"/>
        <end position="36"/>
    </location>
</feature>
<feature type="compositionally biased region" description="Pro residues" evidence="2">
    <location>
        <begin position="1"/>
        <end position="10"/>
    </location>
</feature>
<evidence type="ECO:0000259" key="3">
    <source>
        <dbReference type="Pfam" id="PF00144"/>
    </source>
</evidence>
<dbReference type="SUPFAM" id="SSF56601">
    <property type="entry name" value="beta-lactamase/transpeptidase-like"/>
    <property type="match status" value="1"/>
</dbReference>
<comment type="caution">
    <text evidence="5">The sequence shown here is derived from an EMBL/GenBank/DDBJ whole genome shotgun (WGS) entry which is preliminary data.</text>
</comment>
<evidence type="ECO:0000259" key="4">
    <source>
        <dbReference type="Pfam" id="PF11954"/>
    </source>
</evidence>
<organism evidence="5 6">
    <name type="scientific">Linnemannia exigua</name>
    <dbReference type="NCBI Taxonomy" id="604196"/>
    <lineage>
        <taxon>Eukaryota</taxon>
        <taxon>Fungi</taxon>
        <taxon>Fungi incertae sedis</taxon>
        <taxon>Mucoromycota</taxon>
        <taxon>Mortierellomycotina</taxon>
        <taxon>Mortierellomycetes</taxon>
        <taxon>Mortierellales</taxon>
        <taxon>Mortierellaceae</taxon>
        <taxon>Linnemannia</taxon>
    </lineage>
</organism>
<dbReference type="Pfam" id="PF11954">
    <property type="entry name" value="DUF3471"/>
    <property type="match status" value="1"/>
</dbReference>
<dbReference type="AlphaFoldDB" id="A0AAD4H208"/>